<dbReference type="SUPFAM" id="SSF144232">
    <property type="entry name" value="HIT/MYND zinc finger-like"/>
    <property type="match status" value="1"/>
</dbReference>
<dbReference type="GO" id="GO:0008270">
    <property type="term" value="F:zinc ion binding"/>
    <property type="evidence" value="ECO:0007669"/>
    <property type="project" value="UniProtKB-KW"/>
</dbReference>
<sequence>MLLDAVPIELAVTNPLEWDAKWQDIISSLYAERPDGQSAADSVEALFIGQYAREYAHDRGGTKAYTCTTSSFEEKWMAATPAQRGCHRLAGLIHTCSSSILYHQGRILCARELNEILVDKPATTSDDRIIYISHPVWDAFAAHHKSPSTSVNEQLAVGMTLVVRNKLIAYVLNFVLHSFLNLPLPQLMTSSRGEEIRPKPPPQVGQSINQLLAKAGSKGYSGANLRTKELYMMWKPKCTTCQKYNFDSGRRYSRCKRCWDGMQKEVFYCSVECQKVDWKAGHKSICGQPLDFGAPIPEAAPGTTFESQLHSGFSKLQQSSMLLRQALCLHKWSEYHYLIWVPKSRPVYFILRNAFVRWAFGVAYAHGLATNDSSSAAKLAHFLVFVMSKHPQALSLGVTKDVLVKQLAGEYQVEDLDRALKRIDEQMNGDSLGRPPLLIDAQVSEKDWRECKTLLKKGCLADVGSVPEACMAHIDGVVKIIGNLE</sequence>
<dbReference type="AlphaFoldDB" id="A0AAD7BJ73"/>
<proteinExistence type="predicted"/>
<feature type="domain" description="MYND-type" evidence="5">
    <location>
        <begin position="238"/>
        <end position="286"/>
    </location>
</feature>
<gene>
    <name evidence="6" type="ORF">FB45DRAFT_1031968</name>
</gene>
<comment type="caution">
    <text evidence="6">The sequence shown here is derived from an EMBL/GenBank/DDBJ whole genome shotgun (WGS) entry which is preliminary data.</text>
</comment>
<evidence type="ECO:0000256" key="3">
    <source>
        <dbReference type="ARBA" id="ARBA00022833"/>
    </source>
</evidence>
<keyword evidence="3" id="KW-0862">Zinc</keyword>
<dbReference type="PROSITE" id="PS50865">
    <property type="entry name" value="ZF_MYND_2"/>
    <property type="match status" value="1"/>
</dbReference>
<evidence type="ECO:0000313" key="6">
    <source>
        <dbReference type="EMBL" id="KAJ7622298.1"/>
    </source>
</evidence>
<dbReference type="Proteomes" id="UP001221142">
    <property type="component" value="Unassembled WGS sequence"/>
</dbReference>
<dbReference type="EMBL" id="JARKIF010000015">
    <property type="protein sequence ID" value="KAJ7622298.1"/>
    <property type="molecule type" value="Genomic_DNA"/>
</dbReference>
<evidence type="ECO:0000259" key="5">
    <source>
        <dbReference type="PROSITE" id="PS50865"/>
    </source>
</evidence>
<keyword evidence="2 4" id="KW-0863">Zinc-finger</keyword>
<evidence type="ECO:0000313" key="7">
    <source>
        <dbReference type="Proteomes" id="UP001221142"/>
    </source>
</evidence>
<evidence type="ECO:0000256" key="2">
    <source>
        <dbReference type="ARBA" id="ARBA00022771"/>
    </source>
</evidence>
<organism evidence="6 7">
    <name type="scientific">Roridomyces roridus</name>
    <dbReference type="NCBI Taxonomy" id="1738132"/>
    <lineage>
        <taxon>Eukaryota</taxon>
        <taxon>Fungi</taxon>
        <taxon>Dikarya</taxon>
        <taxon>Basidiomycota</taxon>
        <taxon>Agaricomycotina</taxon>
        <taxon>Agaricomycetes</taxon>
        <taxon>Agaricomycetidae</taxon>
        <taxon>Agaricales</taxon>
        <taxon>Marasmiineae</taxon>
        <taxon>Mycenaceae</taxon>
        <taxon>Roridomyces</taxon>
    </lineage>
</organism>
<evidence type="ECO:0000256" key="1">
    <source>
        <dbReference type="ARBA" id="ARBA00022723"/>
    </source>
</evidence>
<dbReference type="Pfam" id="PF01753">
    <property type="entry name" value="zf-MYND"/>
    <property type="match status" value="1"/>
</dbReference>
<reference evidence="6" key="1">
    <citation type="submission" date="2023-03" db="EMBL/GenBank/DDBJ databases">
        <title>Massive genome expansion in bonnet fungi (Mycena s.s.) driven by repeated elements and novel gene families across ecological guilds.</title>
        <authorList>
            <consortium name="Lawrence Berkeley National Laboratory"/>
            <person name="Harder C.B."/>
            <person name="Miyauchi S."/>
            <person name="Viragh M."/>
            <person name="Kuo A."/>
            <person name="Thoen E."/>
            <person name="Andreopoulos B."/>
            <person name="Lu D."/>
            <person name="Skrede I."/>
            <person name="Drula E."/>
            <person name="Henrissat B."/>
            <person name="Morin E."/>
            <person name="Kohler A."/>
            <person name="Barry K."/>
            <person name="LaButti K."/>
            <person name="Morin E."/>
            <person name="Salamov A."/>
            <person name="Lipzen A."/>
            <person name="Mereny Z."/>
            <person name="Hegedus B."/>
            <person name="Baldrian P."/>
            <person name="Stursova M."/>
            <person name="Weitz H."/>
            <person name="Taylor A."/>
            <person name="Grigoriev I.V."/>
            <person name="Nagy L.G."/>
            <person name="Martin F."/>
            <person name="Kauserud H."/>
        </authorList>
    </citation>
    <scope>NUCLEOTIDE SEQUENCE</scope>
    <source>
        <strain evidence="6">9284</strain>
    </source>
</reference>
<keyword evidence="1" id="KW-0479">Metal-binding</keyword>
<dbReference type="Gene3D" id="6.10.140.2220">
    <property type="match status" value="1"/>
</dbReference>
<keyword evidence="7" id="KW-1185">Reference proteome</keyword>
<dbReference type="InterPro" id="IPR002893">
    <property type="entry name" value="Znf_MYND"/>
</dbReference>
<protein>
    <recommendedName>
        <fullName evidence="5">MYND-type domain-containing protein</fullName>
    </recommendedName>
</protein>
<accession>A0AAD7BJ73</accession>
<name>A0AAD7BJ73_9AGAR</name>
<evidence type="ECO:0000256" key="4">
    <source>
        <dbReference type="PROSITE-ProRule" id="PRU00134"/>
    </source>
</evidence>